<name>A0ABP7H8J9_9FLAO</name>
<evidence type="ECO:0000313" key="2">
    <source>
        <dbReference type="Proteomes" id="UP001501456"/>
    </source>
</evidence>
<comment type="caution">
    <text evidence="1">The sequence shown here is derived from an EMBL/GenBank/DDBJ whole genome shotgun (WGS) entry which is preliminary data.</text>
</comment>
<dbReference type="Pfam" id="PF14305">
    <property type="entry name" value="ATPgrasp_TupA"/>
    <property type="match status" value="1"/>
</dbReference>
<keyword evidence="2" id="KW-1185">Reference proteome</keyword>
<protein>
    <submittedName>
        <fullName evidence="1">ATP-grasp fold amidoligase family protein</fullName>
    </submittedName>
</protein>
<dbReference type="Proteomes" id="UP001501456">
    <property type="component" value="Unassembled WGS sequence"/>
</dbReference>
<organism evidence="1 2">
    <name type="scientific">Corallibacter vietnamensis</name>
    <dbReference type="NCBI Taxonomy" id="904130"/>
    <lineage>
        <taxon>Bacteria</taxon>
        <taxon>Pseudomonadati</taxon>
        <taxon>Bacteroidota</taxon>
        <taxon>Flavobacteriia</taxon>
        <taxon>Flavobacteriales</taxon>
        <taxon>Flavobacteriaceae</taxon>
        <taxon>Corallibacter</taxon>
    </lineage>
</organism>
<accession>A0ABP7H8J9</accession>
<gene>
    <name evidence="1" type="ORF">GCM10022271_21130</name>
</gene>
<reference evidence="2" key="1">
    <citation type="journal article" date="2019" name="Int. J. Syst. Evol. Microbiol.">
        <title>The Global Catalogue of Microorganisms (GCM) 10K type strain sequencing project: providing services to taxonomists for standard genome sequencing and annotation.</title>
        <authorList>
            <consortium name="The Broad Institute Genomics Platform"/>
            <consortium name="The Broad Institute Genome Sequencing Center for Infectious Disease"/>
            <person name="Wu L."/>
            <person name="Ma J."/>
        </authorList>
    </citation>
    <scope>NUCLEOTIDE SEQUENCE [LARGE SCALE GENOMIC DNA]</scope>
    <source>
        <strain evidence="2">JCM 17525</strain>
    </source>
</reference>
<dbReference type="EMBL" id="BAABBI010000003">
    <property type="protein sequence ID" value="GAA3788333.1"/>
    <property type="molecule type" value="Genomic_DNA"/>
</dbReference>
<dbReference type="InterPro" id="IPR029465">
    <property type="entry name" value="ATPgrasp_TupA"/>
</dbReference>
<proteinExistence type="predicted"/>
<sequence length="295" mass="35094">MQPFAHGFEYMRYGFTPDRVKIKREFKKNLGYKLNLSEPETLNEKIQWLKLHDRTALHTKCADKFSVRAYVFDKVGNRYLIPLVYQTKKVRNIISENIPDYPIIIKTNHDSSGGIIVRDKSHVNWDLVQKKLNKNLSVNYYYRFKEWQYKHIEKRIIVEKLLADNQGAVPFDYKFHCFHGKVVFIQVDIDRFTSHKRNMYDRNWKLLPFNWCNFVDGKPKLENGKLLKKPESLDEMIAVSEKLSEPFKYVRIDLYDLEGDIYFGEVTFHPCSGAKVIHPVEWDYKLGAMIDLQKE</sequence>
<evidence type="ECO:0000313" key="1">
    <source>
        <dbReference type="EMBL" id="GAA3788333.1"/>
    </source>
</evidence>